<keyword evidence="2" id="KW-1185">Reference proteome</keyword>
<accession>A0A9P4K0P9</accession>
<organism evidence="1 2">
    <name type="scientific">Lojkania enalia</name>
    <dbReference type="NCBI Taxonomy" id="147567"/>
    <lineage>
        <taxon>Eukaryota</taxon>
        <taxon>Fungi</taxon>
        <taxon>Dikarya</taxon>
        <taxon>Ascomycota</taxon>
        <taxon>Pezizomycotina</taxon>
        <taxon>Dothideomycetes</taxon>
        <taxon>Pleosporomycetidae</taxon>
        <taxon>Pleosporales</taxon>
        <taxon>Pleosporales incertae sedis</taxon>
        <taxon>Lojkania</taxon>
    </lineage>
</organism>
<dbReference type="Proteomes" id="UP000800093">
    <property type="component" value="Unassembled WGS sequence"/>
</dbReference>
<dbReference type="EMBL" id="ML986674">
    <property type="protein sequence ID" value="KAF2260739.1"/>
    <property type="molecule type" value="Genomic_DNA"/>
</dbReference>
<name>A0A9P4K0P9_9PLEO</name>
<proteinExistence type="predicted"/>
<gene>
    <name evidence="1" type="ORF">CC78DRAFT_547275</name>
</gene>
<reference evidence="2" key="1">
    <citation type="journal article" date="2020" name="Stud. Mycol.">
        <title>101 Dothideomycetes genomes: A test case for predicting lifestyles and emergence of pathogens.</title>
        <authorList>
            <person name="Haridas S."/>
            <person name="Albert R."/>
            <person name="Binder M."/>
            <person name="Bloem J."/>
            <person name="LaButti K."/>
            <person name="Salamov A."/>
            <person name="Andreopoulos B."/>
            <person name="Baker S."/>
            <person name="Barry K."/>
            <person name="Bills G."/>
            <person name="Bluhm B."/>
            <person name="Cannon C."/>
            <person name="Castanera R."/>
            <person name="Culley D."/>
            <person name="Daum C."/>
            <person name="Ezra D."/>
            <person name="Gonzalez J."/>
            <person name="Henrissat B."/>
            <person name="Kuo A."/>
            <person name="Liang C."/>
            <person name="Lipzen A."/>
            <person name="Lutzoni F."/>
            <person name="Magnuson J."/>
            <person name="Mondo S."/>
            <person name="Nolan M."/>
            <person name="Ohm R."/>
            <person name="Pangilinan J."/>
            <person name="Park H.-J."/>
            <person name="Ramirez L."/>
            <person name="Alfaro M."/>
            <person name="Sun H."/>
            <person name="Tritt A."/>
            <person name="Yoshinaga Y."/>
            <person name="Zwiers L.-H."/>
            <person name="Turgeon B."/>
            <person name="Goodwin S."/>
            <person name="Spatafora J."/>
            <person name="Crous P."/>
            <person name="Grigoriev I."/>
        </authorList>
    </citation>
    <scope>NUCLEOTIDE SEQUENCE [LARGE SCALE GENOMIC DNA]</scope>
    <source>
        <strain evidence="2">CBS 304.66</strain>
    </source>
</reference>
<evidence type="ECO:0000313" key="2">
    <source>
        <dbReference type="Proteomes" id="UP000800093"/>
    </source>
</evidence>
<protein>
    <submittedName>
        <fullName evidence="1">Uncharacterized protein</fullName>
    </submittedName>
</protein>
<comment type="caution">
    <text evidence="1">The sequence shown here is derived from an EMBL/GenBank/DDBJ whole genome shotgun (WGS) entry which is preliminary data.</text>
</comment>
<dbReference type="AlphaFoldDB" id="A0A9P4K0P9"/>
<evidence type="ECO:0000313" key="1">
    <source>
        <dbReference type="EMBL" id="KAF2260739.1"/>
    </source>
</evidence>
<sequence length="194" mass="20768">MTPSWRCPGLESLAAAGIIPADGGAQGSQRRCAAAVSGRTACLLTPEGEDLSIWMESEVTLCRWHVKPEPGWGKQTGAASRRIRPPEDGAKEWMAGGKWLRRCARATPRVPATTQGRAAGARGKSLEQDTHDIVNYHNTLVLQARSCTGRASCDGDGGRGASPCDTVTRYISPTSRLRKLIIIIITITITTTSL</sequence>